<comment type="caution">
    <text evidence="2">The sequence shown here is derived from an EMBL/GenBank/DDBJ whole genome shotgun (WGS) entry which is preliminary data.</text>
</comment>
<feature type="transmembrane region" description="Helical" evidence="1">
    <location>
        <begin position="82"/>
        <end position="104"/>
    </location>
</feature>
<feature type="transmembrane region" description="Helical" evidence="1">
    <location>
        <begin position="169"/>
        <end position="190"/>
    </location>
</feature>
<dbReference type="EMBL" id="PRKQ01000003">
    <property type="protein sequence ID" value="PPB10864.1"/>
    <property type="molecule type" value="Genomic_DNA"/>
</dbReference>
<keyword evidence="1" id="KW-1133">Transmembrane helix</keyword>
<reference evidence="2 3" key="1">
    <citation type="submission" date="2018-02" db="EMBL/GenBank/DDBJ databases">
        <title>Comparative analysis of genomes of three Brevibacillus laterosporus strains producers of potent antimicrobials isolated from silage.</title>
        <authorList>
            <person name="Kojic M."/>
            <person name="Miljkovic M."/>
            <person name="Studholme D."/>
            <person name="Filipic B."/>
        </authorList>
    </citation>
    <scope>NUCLEOTIDE SEQUENCE [LARGE SCALE GENOMIC DNA]</scope>
    <source>
        <strain evidence="2 3">BGSP11</strain>
    </source>
</reference>
<evidence type="ECO:0000256" key="1">
    <source>
        <dbReference type="SAM" id="Phobius"/>
    </source>
</evidence>
<evidence type="ECO:0000313" key="2">
    <source>
        <dbReference type="EMBL" id="PPB10864.1"/>
    </source>
</evidence>
<feature type="transmembrane region" description="Helical" evidence="1">
    <location>
        <begin position="58"/>
        <end position="75"/>
    </location>
</feature>
<dbReference type="Proteomes" id="UP000239759">
    <property type="component" value="Unassembled WGS sequence"/>
</dbReference>
<accession>A0AAP8QFZ1</accession>
<evidence type="ECO:0000313" key="3">
    <source>
        <dbReference type="Proteomes" id="UP000239759"/>
    </source>
</evidence>
<dbReference type="AlphaFoldDB" id="A0AAP8QFZ1"/>
<proteinExistence type="predicted"/>
<sequence>MDTFLYIILGSIDILAILVLGFKAFRFPLTYKKELLIMSLTASVVSYLNRAILDIPTIDGLVQYTILVLFLRYMLKVRLFDGIVLATVGYLGFFIVQYSTYLVLLWTGVVSFADGQALANLGTYIIQLTTHLFVFLVAWLIYRYNHGFSFIMVPPQDVHIRTNMTMLRVLIMVMIFLSTGTFLFVTNWLISYDGNPTSLIPVFILYLVILLKLLEKKEMTND</sequence>
<keyword evidence="1" id="KW-0472">Membrane</keyword>
<protein>
    <submittedName>
        <fullName evidence="2">Uncharacterized protein</fullName>
    </submittedName>
</protein>
<feature type="transmembrane region" description="Helical" evidence="1">
    <location>
        <begin position="196"/>
        <end position="214"/>
    </location>
</feature>
<keyword evidence="1" id="KW-0812">Transmembrane</keyword>
<feature type="transmembrane region" description="Helical" evidence="1">
    <location>
        <begin position="124"/>
        <end position="142"/>
    </location>
</feature>
<organism evidence="2 3">
    <name type="scientific">Brevibacillus laterosporus</name>
    <name type="common">Bacillus laterosporus</name>
    <dbReference type="NCBI Taxonomy" id="1465"/>
    <lineage>
        <taxon>Bacteria</taxon>
        <taxon>Bacillati</taxon>
        <taxon>Bacillota</taxon>
        <taxon>Bacilli</taxon>
        <taxon>Bacillales</taxon>
        <taxon>Paenibacillaceae</taxon>
        <taxon>Brevibacillus</taxon>
    </lineage>
</organism>
<gene>
    <name evidence="2" type="ORF">C4A77_04350</name>
</gene>
<feature type="transmembrane region" description="Helical" evidence="1">
    <location>
        <begin position="6"/>
        <end position="23"/>
    </location>
</feature>
<dbReference type="RefSeq" id="WP_104030880.1">
    <property type="nucleotide sequence ID" value="NZ_PRKQ01000003.1"/>
</dbReference>
<name>A0AAP8QFZ1_BRELA</name>